<evidence type="ECO:0000313" key="2">
    <source>
        <dbReference type="Proteomes" id="UP001056778"/>
    </source>
</evidence>
<reference evidence="1" key="1">
    <citation type="submission" date="2022-04" db="EMBL/GenBank/DDBJ databases">
        <title>Chromosome-scale genome assembly of Holotrichia oblita Faldermann.</title>
        <authorList>
            <person name="Rongchong L."/>
        </authorList>
    </citation>
    <scope>NUCLEOTIDE SEQUENCE</scope>
    <source>
        <strain evidence="1">81SQS9</strain>
    </source>
</reference>
<sequence length="258" mass="28976">MAKGGRKGTMDKEADKKVKAVDRQEATVRLLDNCSLGIAVFAPKHLSDDKAEQTFFECPNWNEQRTQTERRVWCLNTSDGYLVDLDVHQGKNPNAVPEFEERFGKNAAPFDSMLENLPNPKLSYKFYLDNLFTSVTLFNFLRVNGYGGTGTFREDRIPLSCPLASKKDLKKKGERGSSVSALEKTHGILFVKWTDNNVVTVGSTCHGVAPIANVRRYSQAEKKYVQVTRPSLVGSYNNYMGGTDLMDENIACYRIGIR</sequence>
<name>A0ACB9TRR7_HOLOL</name>
<accession>A0ACB9TRR7</accession>
<keyword evidence="2" id="KW-1185">Reference proteome</keyword>
<dbReference type="Proteomes" id="UP001056778">
    <property type="component" value="Chromosome 1"/>
</dbReference>
<evidence type="ECO:0000313" key="1">
    <source>
        <dbReference type="EMBL" id="KAI4469524.1"/>
    </source>
</evidence>
<dbReference type="EMBL" id="CM043015">
    <property type="protein sequence ID" value="KAI4469524.1"/>
    <property type="molecule type" value="Genomic_DNA"/>
</dbReference>
<organism evidence="1 2">
    <name type="scientific">Holotrichia oblita</name>
    <name type="common">Chafer beetle</name>
    <dbReference type="NCBI Taxonomy" id="644536"/>
    <lineage>
        <taxon>Eukaryota</taxon>
        <taxon>Metazoa</taxon>
        <taxon>Ecdysozoa</taxon>
        <taxon>Arthropoda</taxon>
        <taxon>Hexapoda</taxon>
        <taxon>Insecta</taxon>
        <taxon>Pterygota</taxon>
        <taxon>Neoptera</taxon>
        <taxon>Endopterygota</taxon>
        <taxon>Coleoptera</taxon>
        <taxon>Polyphaga</taxon>
        <taxon>Scarabaeiformia</taxon>
        <taxon>Scarabaeidae</taxon>
        <taxon>Melolonthinae</taxon>
        <taxon>Holotrichia</taxon>
    </lineage>
</organism>
<gene>
    <name evidence="1" type="ORF">MML48_1g05571</name>
</gene>
<proteinExistence type="predicted"/>
<protein>
    <submittedName>
        <fullName evidence="1">Transposase is4</fullName>
    </submittedName>
</protein>
<comment type="caution">
    <text evidence="1">The sequence shown here is derived from an EMBL/GenBank/DDBJ whole genome shotgun (WGS) entry which is preliminary data.</text>
</comment>